<dbReference type="Gene3D" id="3.30.428.10">
    <property type="entry name" value="HIT-like"/>
    <property type="match status" value="1"/>
</dbReference>
<keyword evidence="4" id="KW-1185">Reference proteome</keyword>
<comment type="caution">
    <text evidence="3">The sequence shown here is derived from an EMBL/GenBank/DDBJ whole genome shotgun (WGS) entry which is preliminary data.</text>
</comment>
<dbReference type="Pfam" id="PF01230">
    <property type="entry name" value="HIT"/>
    <property type="match status" value="1"/>
</dbReference>
<organism evidence="3 4">
    <name type="scientific">Streptomyces lycii</name>
    <dbReference type="NCBI Taxonomy" id="2654337"/>
    <lineage>
        <taxon>Bacteria</taxon>
        <taxon>Bacillati</taxon>
        <taxon>Actinomycetota</taxon>
        <taxon>Actinomycetes</taxon>
        <taxon>Kitasatosporales</taxon>
        <taxon>Streptomycetaceae</taxon>
        <taxon>Streptomyces</taxon>
    </lineage>
</organism>
<dbReference type="PANTHER" id="PTHR46648:SF1">
    <property type="entry name" value="ADENOSINE 5'-MONOPHOSPHORAMIDASE HNT1"/>
    <property type="match status" value="1"/>
</dbReference>
<evidence type="ECO:0000313" key="4">
    <source>
        <dbReference type="Proteomes" id="UP000621266"/>
    </source>
</evidence>
<evidence type="ECO:0000259" key="2">
    <source>
        <dbReference type="PROSITE" id="PS51084"/>
    </source>
</evidence>
<dbReference type="PRINTS" id="PR00332">
    <property type="entry name" value="HISTRIAD"/>
</dbReference>
<dbReference type="InterPro" id="IPR001310">
    <property type="entry name" value="Histidine_triad_HIT"/>
</dbReference>
<accession>A0ABQ7FIT9</accession>
<feature type="short sequence motif" description="Histidine triad motif" evidence="1">
    <location>
        <begin position="142"/>
        <end position="146"/>
    </location>
</feature>
<sequence length="186" mass="20461">MHASPLKRYRRSPVQAIETVAGRLSRPRCPGRSPRSAARGAGLLFTGVVDCVFCAIAADELPSHRVLADDTAVAFLDRRPLFPGHVLVVPRRHAETLTDLPEDEVGAFFSRVRRVTAAVERGTGAAGSFVAANNRVSQSVPHLHFHVVPRNRKDGLRGFFWPRQHYADEAEAARVAARLRAELDGR</sequence>
<dbReference type="EMBL" id="WHPN01000259">
    <property type="protein sequence ID" value="KAF4408881.1"/>
    <property type="molecule type" value="Genomic_DNA"/>
</dbReference>
<gene>
    <name evidence="3" type="ORF">GCU69_11980</name>
</gene>
<dbReference type="PROSITE" id="PS51084">
    <property type="entry name" value="HIT_2"/>
    <property type="match status" value="1"/>
</dbReference>
<evidence type="ECO:0000313" key="3">
    <source>
        <dbReference type="EMBL" id="KAF4408881.1"/>
    </source>
</evidence>
<evidence type="ECO:0000256" key="1">
    <source>
        <dbReference type="PROSITE-ProRule" id="PRU00464"/>
    </source>
</evidence>
<dbReference type="SUPFAM" id="SSF54197">
    <property type="entry name" value="HIT-like"/>
    <property type="match status" value="1"/>
</dbReference>
<dbReference type="InterPro" id="IPR036265">
    <property type="entry name" value="HIT-like_sf"/>
</dbReference>
<feature type="domain" description="HIT" evidence="2">
    <location>
        <begin position="52"/>
        <end position="157"/>
    </location>
</feature>
<proteinExistence type="predicted"/>
<dbReference type="PANTHER" id="PTHR46648">
    <property type="entry name" value="HIT FAMILY PROTEIN 1"/>
    <property type="match status" value="1"/>
</dbReference>
<reference evidence="3 4" key="1">
    <citation type="submission" date="2019-10" db="EMBL/GenBank/DDBJ databases">
        <title>Streptomyces tenebrisbrunneis sp.nov., an endogenous actinomycete isolated from of Lycium ruthenicum.</title>
        <authorList>
            <person name="Ma L."/>
        </authorList>
    </citation>
    <scope>NUCLEOTIDE SEQUENCE [LARGE SCALE GENOMIC DNA]</scope>
    <source>
        <strain evidence="3 4">TRM 66187</strain>
    </source>
</reference>
<dbReference type="InterPro" id="IPR011146">
    <property type="entry name" value="HIT-like"/>
</dbReference>
<name>A0ABQ7FIT9_9ACTN</name>
<protein>
    <submittedName>
        <fullName evidence="3">HIT family protein</fullName>
    </submittedName>
</protein>
<dbReference type="Proteomes" id="UP000621266">
    <property type="component" value="Unassembled WGS sequence"/>
</dbReference>